<reference evidence="2" key="1">
    <citation type="journal article" date="2013" name="Environ. Microbiol.">
        <title>Microbiota from the distal guts of lean and obese adolescents exhibit partial functional redundancy besides clear differences in community structure.</title>
        <authorList>
            <person name="Ferrer M."/>
            <person name="Ruiz A."/>
            <person name="Lanza F."/>
            <person name="Haange S.B."/>
            <person name="Oberbach A."/>
            <person name="Till H."/>
            <person name="Bargiela R."/>
            <person name="Campoy C."/>
            <person name="Segura M.T."/>
            <person name="Richter M."/>
            <person name="von Bergen M."/>
            <person name="Seifert J."/>
            <person name="Suarez A."/>
        </authorList>
    </citation>
    <scope>NUCLEOTIDE SEQUENCE</scope>
</reference>
<dbReference type="GO" id="GO:0030572">
    <property type="term" value="F:phosphatidyltransferase activity"/>
    <property type="evidence" value="ECO:0007669"/>
    <property type="project" value="UniProtKB-ARBA"/>
</dbReference>
<dbReference type="Pfam" id="PF13091">
    <property type="entry name" value="PLDc_2"/>
    <property type="match status" value="1"/>
</dbReference>
<dbReference type="AlphaFoldDB" id="K1V9N3"/>
<dbReference type="SUPFAM" id="SSF56024">
    <property type="entry name" value="Phospholipase D/nuclease"/>
    <property type="match status" value="1"/>
</dbReference>
<proteinExistence type="predicted"/>
<feature type="non-terminal residue" evidence="2">
    <location>
        <position position="1"/>
    </location>
</feature>
<dbReference type="InterPro" id="IPR001736">
    <property type="entry name" value="PLipase_D/transphosphatidylase"/>
</dbReference>
<dbReference type="PROSITE" id="PS50035">
    <property type="entry name" value="PLD"/>
    <property type="match status" value="1"/>
</dbReference>
<dbReference type="Gene3D" id="3.30.870.10">
    <property type="entry name" value="Endonuclease Chain A"/>
    <property type="match status" value="1"/>
</dbReference>
<dbReference type="InterPro" id="IPR025202">
    <property type="entry name" value="PLD-like_dom"/>
</dbReference>
<sequence>RLRLIRSAQEEIILSTFDFRADSSGTDVIAALWGAAERGVQVRLIIDGINAQLHLSGSDVFQALAAHDNVEVKFYNPIRLTQLWTVNYRCHDKYLIIDRSTYLMGGRNTSDLFLGSGGTSRQNIDRDIVVYNGGFTTASANTLLEYFDRIWLLDTNRAFHAEAENHRVKKRLLPFLQDVGLRSMTQNS</sequence>
<protein>
    <recommendedName>
        <fullName evidence="1">PLD phosphodiesterase domain-containing protein</fullName>
    </recommendedName>
</protein>
<dbReference type="GO" id="GO:0032049">
    <property type="term" value="P:cardiolipin biosynthetic process"/>
    <property type="evidence" value="ECO:0007669"/>
    <property type="project" value="UniProtKB-ARBA"/>
</dbReference>
<dbReference type="EMBL" id="AJWY01000810">
    <property type="protein sequence ID" value="EKC80651.1"/>
    <property type="molecule type" value="Genomic_DNA"/>
</dbReference>
<evidence type="ECO:0000259" key="1">
    <source>
        <dbReference type="PROSITE" id="PS50035"/>
    </source>
</evidence>
<organism evidence="2">
    <name type="scientific">human gut metagenome</name>
    <dbReference type="NCBI Taxonomy" id="408170"/>
    <lineage>
        <taxon>unclassified sequences</taxon>
        <taxon>metagenomes</taxon>
        <taxon>organismal metagenomes</taxon>
    </lineage>
</organism>
<gene>
    <name evidence="2" type="ORF">LEA_01159</name>
</gene>
<name>K1V9N3_9ZZZZ</name>
<dbReference type="PANTHER" id="PTHR21248:SF12">
    <property type="entry name" value="CARDIOLIPIN SYNTHASE C"/>
    <property type="match status" value="1"/>
</dbReference>
<accession>K1V9N3</accession>
<dbReference type="PANTHER" id="PTHR21248">
    <property type="entry name" value="CARDIOLIPIN SYNTHASE"/>
    <property type="match status" value="1"/>
</dbReference>
<evidence type="ECO:0000313" key="2">
    <source>
        <dbReference type="EMBL" id="EKC80651.1"/>
    </source>
</evidence>
<comment type="caution">
    <text evidence="2">The sequence shown here is derived from an EMBL/GenBank/DDBJ whole genome shotgun (WGS) entry which is preliminary data.</text>
</comment>
<feature type="domain" description="PLD phosphodiesterase" evidence="1">
    <location>
        <begin position="86"/>
        <end position="113"/>
    </location>
</feature>